<reference evidence="2 3" key="1">
    <citation type="journal article" date="2013" name="Proc. Natl. Acad. Sci. U.S.A.">
        <title>Fine-scale variation in meiotic recombination in Mimulus inferred from population shotgun sequencing.</title>
        <authorList>
            <person name="Hellsten U."/>
            <person name="Wright K.M."/>
            <person name="Jenkins J."/>
            <person name="Shu S."/>
            <person name="Yuan Y."/>
            <person name="Wessler S.R."/>
            <person name="Schmutz J."/>
            <person name="Willis J.H."/>
            <person name="Rokhsar D.S."/>
        </authorList>
    </citation>
    <scope>NUCLEOTIDE SEQUENCE [LARGE SCALE GENOMIC DNA]</scope>
    <source>
        <strain evidence="3">cv. DUN x IM62</strain>
    </source>
</reference>
<name>A0A022RD80_ERYGU</name>
<sequence>MNVQSNNHVCFCFSPSHPAARGLSANKKANSPPKKSSKSPSKKEVKDGGKVSTFATSSGNLCTNIIGVGSNCCEEVGIFSGMAAFAISPLPSSLPLPTFSVRPKALITCCKAEAATGIDTGATDYLRRMNMHA</sequence>
<dbReference type="AlphaFoldDB" id="A0A022RD80"/>
<feature type="compositionally biased region" description="Low complexity" evidence="1">
    <location>
        <begin position="24"/>
        <end position="34"/>
    </location>
</feature>
<evidence type="ECO:0000313" key="2">
    <source>
        <dbReference type="EMBL" id="EYU36860.1"/>
    </source>
</evidence>
<proteinExistence type="predicted"/>
<accession>A0A022RD80</accession>
<organism evidence="2 3">
    <name type="scientific">Erythranthe guttata</name>
    <name type="common">Yellow monkey flower</name>
    <name type="synonym">Mimulus guttatus</name>
    <dbReference type="NCBI Taxonomy" id="4155"/>
    <lineage>
        <taxon>Eukaryota</taxon>
        <taxon>Viridiplantae</taxon>
        <taxon>Streptophyta</taxon>
        <taxon>Embryophyta</taxon>
        <taxon>Tracheophyta</taxon>
        <taxon>Spermatophyta</taxon>
        <taxon>Magnoliopsida</taxon>
        <taxon>eudicotyledons</taxon>
        <taxon>Gunneridae</taxon>
        <taxon>Pentapetalae</taxon>
        <taxon>asterids</taxon>
        <taxon>lamiids</taxon>
        <taxon>Lamiales</taxon>
        <taxon>Phrymaceae</taxon>
        <taxon>Erythranthe</taxon>
    </lineage>
</organism>
<feature type="region of interest" description="Disordered" evidence="1">
    <location>
        <begin position="23"/>
        <end position="50"/>
    </location>
</feature>
<protein>
    <submittedName>
        <fullName evidence="2">Uncharacterized protein</fullName>
    </submittedName>
</protein>
<dbReference type="EMBL" id="KI630588">
    <property type="protein sequence ID" value="EYU36860.1"/>
    <property type="molecule type" value="Genomic_DNA"/>
</dbReference>
<dbReference type="PANTHER" id="PTHR33670">
    <property type="entry name" value="SPLICING FACTOR, PROLINE- AND GLUTAMINE-RICH-LIKE"/>
    <property type="match status" value="1"/>
</dbReference>
<dbReference type="PANTHER" id="PTHR33670:SF14">
    <property type="entry name" value="T20H2.15 PROTEIN"/>
    <property type="match status" value="1"/>
</dbReference>
<gene>
    <name evidence="2" type="ORF">MIMGU_mgv1a017640mg</name>
</gene>
<keyword evidence="3" id="KW-1185">Reference proteome</keyword>
<evidence type="ECO:0000313" key="3">
    <source>
        <dbReference type="Proteomes" id="UP000030748"/>
    </source>
</evidence>
<dbReference type="Proteomes" id="UP000030748">
    <property type="component" value="Unassembled WGS sequence"/>
</dbReference>
<evidence type="ECO:0000256" key="1">
    <source>
        <dbReference type="SAM" id="MobiDB-lite"/>
    </source>
</evidence>